<dbReference type="STRING" id="1423729.FC80_GL000739"/>
<dbReference type="PATRIC" id="fig|1423729.3.peg.747"/>
<accession>A0A0R2CRE2</accession>
<evidence type="ECO:0000256" key="1">
    <source>
        <dbReference type="SAM" id="Phobius"/>
    </source>
</evidence>
<comment type="caution">
    <text evidence="2">The sequence shown here is derived from an EMBL/GenBank/DDBJ whole genome shotgun (WGS) entry which is preliminary data.</text>
</comment>
<keyword evidence="1" id="KW-0812">Transmembrane</keyword>
<keyword evidence="3" id="KW-1185">Reference proteome</keyword>
<evidence type="ECO:0000313" key="2">
    <source>
        <dbReference type="EMBL" id="KRM90748.1"/>
    </source>
</evidence>
<reference evidence="2 3" key="1">
    <citation type="journal article" date="2015" name="Genome Announc.">
        <title>Expanding the biotechnology potential of lactobacilli through comparative genomics of 213 strains and associated genera.</title>
        <authorList>
            <person name="Sun Z."/>
            <person name="Harris H.M."/>
            <person name="McCann A."/>
            <person name="Guo C."/>
            <person name="Argimon S."/>
            <person name="Zhang W."/>
            <person name="Yang X."/>
            <person name="Jeffery I.B."/>
            <person name="Cooney J.C."/>
            <person name="Kagawa T.F."/>
            <person name="Liu W."/>
            <person name="Song Y."/>
            <person name="Salvetti E."/>
            <person name="Wrobel A."/>
            <person name="Rasinkangas P."/>
            <person name="Parkhill J."/>
            <person name="Rea M.C."/>
            <person name="O'Sullivan O."/>
            <person name="Ritari J."/>
            <person name="Douillard F.P."/>
            <person name="Paul Ross R."/>
            <person name="Yang R."/>
            <person name="Briner A.E."/>
            <person name="Felis G.E."/>
            <person name="de Vos W.M."/>
            <person name="Barrangou R."/>
            <person name="Klaenhammer T.R."/>
            <person name="Caufield P.W."/>
            <person name="Cui Y."/>
            <person name="Zhang H."/>
            <person name="O'Toole P.W."/>
        </authorList>
    </citation>
    <scope>NUCLEOTIDE SEQUENCE [LARGE SCALE GENOMIC DNA]</scope>
    <source>
        <strain evidence="2 3">DSM 21116</strain>
    </source>
</reference>
<dbReference type="AlphaFoldDB" id="A0A0R2CRE2"/>
<organism evidence="2 3">
    <name type="scientific">Liquorilactobacillus cacaonum DSM 21116</name>
    <dbReference type="NCBI Taxonomy" id="1423729"/>
    <lineage>
        <taxon>Bacteria</taxon>
        <taxon>Bacillati</taxon>
        <taxon>Bacillota</taxon>
        <taxon>Bacilli</taxon>
        <taxon>Lactobacillales</taxon>
        <taxon>Lactobacillaceae</taxon>
        <taxon>Liquorilactobacillus</taxon>
    </lineage>
</organism>
<dbReference type="Proteomes" id="UP000051131">
    <property type="component" value="Unassembled WGS sequence"/>
</dbReference>
<protein>
    <submittedName>
        <fullName evidence="2">Uncharacterized protein</fullName>
    </submittedName>
</protein>
<feature type="transmembrane region" description="Helical" evidence="1">
    <location>
        <begin position="6"/>
        <end position="25"/>
    </location>
</feature>
<gene>
    <name evidence="2" type="ORF">FC80_GL000739</name>
</gene>
<sequence length="160" mass="18588">MIKLQNAVFFLIIFFLIIATGGFIFQHVRKIKRTKLQQTNKKLTDAALAESLRRLGLSKNKISFEISTSRLSDVWGSGIMAYEYEVKMQDKVADDKFKEKLFVYLQEYAKQNHLISIGDVPVFVISDLWQEDEILKIDITYTANEKTINYLKDVSRVDLK</sequence>
<evidence type="ECO:0000313" key="3">
    <source>
        <dbReference type="Proteomes" id="UP000051131"/>
    </source>
</evidence>
<dbReference type="EMBL" id="AYZE01000014">
    <property type="protein sequence ID" value="KRM90748.1"/>
    <property type="molecule type" value="Genomic_DNA"/>
</dbReference>
<proteinExistence type="predicted"/>
<name>A0A0R2CRE2_9LACO</name>
<keyword evidence="1" id="KW-1133">Transmembrane helix</keyword>
<keyword evidence="1" id="KW-0472">Membrane</keyword>